<keyword evidence="2" id="KW-1185">Reference proteome</keyword>
<dbReference type="Proteomes" id="UP000003107">
    <property type="component" value="Unassembled WGS sequence"/>
</dbReference>
<gene>
    <name evidence="1" type="ORF">CAMSH0001_1719</name>
</gene>
<evidence type="ECO:0000313" key="2">
    <source>
        <dbReference type="Proteomes" id="UP000003107"/>
    </source>
</evidence>
<dbReference type="AlphaFoldDB" id="C6REY5"/>
<proteinExistence type="predicted"/>
<comment type="caution">
    <text evidence="1">The sequence shown here is derived from an EMBL/GenBank/DDBJ whole genome shotgun (WGS) entry which is preliminary data.</text>
</comment>
<dbReference type="STRING" id="553219.CAMSH0001_1719"/>
<protein>
    <submittedName>
        <fullName evidence="1">Uncharacterized protein</fullName>
    </submittedName>
</protein>
<dbReference type="EMBL" id="ACVQ01000016">
    <property type="protein sequence ID" value="EET80116.1"/>
    <property type="molecule type" value="Genomic_DNA"/>
</dbReference>
<reference evidence="1 2" key="1">
    <citation type="submission" date="2009-07" db="EMBL/GenBank/DDBJ databases">
        <authorList>
            <person name="Madupu R."/>
            <person name="Sebastian Y."/>
            <person name="Durkin A.S."/>
            <person name="Torralba M."/>
            <person name="Methe B."/>
            <person name="Sutton G.G."/>
            <person name="Strausberg R.L."/>
            <person name="Nelson K.E."/>
        </authorList>
    </citation>
    <scope>NUCLEOTIDE SEQUENCE [LARGE SCALE GENOMIC DNA]</scope>
    <source>
        <strain evidence="1 2">RM3277</strain>
    </source>
</reference>
<sequence length="41" mass="4720">MVLLDFECVIVYPLCLRQKHLADKFANLTLPDPYGKTLNLI</sequence>
<accession>C6REY5</accession>
<organism evidence="1 2">
    <name type="scientific">Campylobacter showae RM3277</name>
    <dbReference type="NCBI Taxonomy" id="553219"/>
    <lineage>
        <taxon>Bacteria</taxon>
        <taxon>Pseudomonadati</taxon>
        <taxon>Campylobacterota</taxon>
        <taxon>Epsilonproteobacteria</taxon>
        <taxon>Campylobacterales</taxon>
        <taxon>Campylobacteraceae</taxon>
        <taxon>Campylobacter</taxon>
    </lineage>
</organism>
<evidence type="ECO:0000313" key="1">
    <source>
        <dbReference type="EMBL" id="EET80116.1"/>
    </source>
</evidence>
<name>C6REY5_9BACT</name>